<dbReference type="PROSITE" id="PS50975">
    <property type="entry name" value="ATP_GRASP"/>
    <property type="match status" value="1"/>
</dbReference>
<dbReference type="NCBIfam" id="NF004680">
    <property type="entry name" value="PRK06019.1-6"/>
    <property type="match status" value="1"/>
</dbReference>
<dbReference type="Gene3D" id="3.40.50.20">
    <property type="match status" value="1"/>
</dbReference>
<dbReference type="InterPro" id="IPR005875">
    <property type="entry name" value="PurK"/>
</dbReference>
<dbReference type="UniPathway" id="UPA00074">
    <property type="reaction ID" value="UER00942"/>
</dbReference>
<dbReference type="InterPro" id="IPR040686">
    <property type="entry name" value="PurK_C"/>
</dbReference>
<evidence type="ECO:0000256" key="4">
    <source>
        <dbReference type="HAMAP-Rule" id="MF_01928"/>
    </source>
</evidence>
<keyword evidence="4 5" id="KW-0436">Ligase</keyword>
<dbReference type="Gene3D" id="3.30.1490.20">
    <property type="entry name" value="ATP-grasp fold, A domain"/>
    <property type="match status" value="1"/>
</dbReference>
<dbReference type="GO" id="GO:0006189">
    <property type="term" value="P:'de novo' IMP biosynthetic process"/>
    <property type="evidence" value="ECO:0007669"/>
    <property type="project" value="UniProtKB-UniRule"/>
</dbReference>
<evidence type="ECO:0000256" key="1">
    <source>
        <dbReference type="ARBA" id="ARBA00022741"/>
    </source>
</evidence>
<keyword evidence="1 4" id="KW-0547">Nucleotide-binding</keyword>
<comment type="subunit">
    <text evidence="4 5">Homodimer.</text>
</comment>
<dbReference type="SUPFAM" id="SSF52440">
    <property type="entry name" value="PreATP-grasp domain"/>
    <property type="match status" value="1"/>
</dbReference>
<gene>
    <name evidence="4 5 7" type="primary">purK</name>
    <name evidence="7" type="ORF">CCHOA_02370</name>
</gene>
<dbReference type="SUPFAM" id="SSF51246">
    <property type="entry name" value="Rudiment single hybrid motif"/>
    <property type="match status" value="1"/>
</dbReference>
<protein>
    <recommendedName>
        <fullName evidence="4 5">N5-carboxyaminoimidazole ribonucleotide synthase</fullName>
        <shortName evidence="4 5">N5-CAIR synthase</shortName>
        <ecNumber evidence="4 5">6.3.4.18</ecNumber>
    </recommendedName>
    <alternativeName>
        <fullName evidence="4 5">5-(carboxyamino)imidazole ribonucleotide synthetase</fullName>
    </alternativeName>
</protein>
<dbReference type="InterPro" id="IPR011761">
    <property type="entry name" value="ATP-grasp"/>
</dbReference>
<dbReference type="GO" id="GO:0005829">
    <property type="term" value="C:cytosol"/>
    <property type="evidence" value="ECO:0007669"/>
    <property type="project" value="TreeGrafter"/>
</dbReference>
<dbReference type="InterPro" id="IPR054350">
    <property type="entry name" value="PurT/PurK_preATP-grasp"/>
</dbReference>
<dbReference type="HAMAP" id="MF_01928">
    <property type="entry name" value="PurK"/>
    <property type="match status" value="1"/>
</dbReference>
<dbReference type="GO" id="GO:0005524">
    <property type="term" value="F:ATP binding"/>
    <property type="evidence" value="ECO:0007669"/>
    <property type="project" value="UniProtKB-UniRule"/>
</dbReference>
<dbReference type="GO" id="GO:0004638">
    <property type="term" value="F:phosphoribosylaminoimidazole carboxylase activity"/>
    <property type="evidence" value="ECO:0007669"/>
    <property type="project" value="InterPro"/>
</dbReference>
<dbReference type="NCBIfam" id="TIGR01161">
    <property type="entry name" value="purK"/>
    <property type="match status" value="1"/>
</dbReference>
<dbReference type="Proteomes" id="UP000269019">
    <property type="component" value="Chromosome"/>
</dbReference>
<dbReference type="KEGG" id="ccho:CCHOA_02370"/>
<name>A0A3G6J471_9CORY</name>
<reference evidence="7 8" key="1">
    <citation type="submission" date="2018-11" db="EMBL/GenBank/DDBJ databases">
        <authorList>
            <person name="Kleinhagauer T."/>
            <person name="Glaeser S.P."/>
            <person name="Spergser J."/>
            <person name="Ruckert C."/>
            <person name="Kaempfer P."/>
            <person name="Busse H.-J."/>
        </authorList>
    </citation>
    <scope>NUCLEOTIDE SEQUENCE [LARGE SCALE GENOMIC DNA]</scope>
    <source>
        <strain evidence="7 8">200CH</strain>
    </source>
</reference>
<dbReference type="Gene3D" id="3.30.470.20">
    <property type="entry name" value="ATP-grasp fold, B domain"/>
    <property type="match status" value="1"/>
</dbReference>
<feature type="binding site" evidence="4">
    <location>
        <position position="207"/>
    </location>
    <ligand>
        <name>ATP</name>
        <dbReference type="ChEBI" id="CHEBI:30616"/>
    </ligand>
</feature>
<dbReference type="EMBL" id="CP033896">
    <property type="protein sequence ID" value="AZA12891.1"/>
    <property type="molecule type" value="Genomic_DNA"/>
</dbReference>
<feature type="domain" description="ATP-grasp" evidence="6">
    <location>
        <begin position="171"/>
        <end position="364"/>
    </location>
</feature>
<evidence type="ECO:0000313" key="8">
    <source>
        <dbReference type="Proteomes" id="UP000269019"/>
    </source>
</evidence>
<dbReference type="PANTHER" id="PTHR11609">
    <property type="entry name" value="PURINE BIOSYNTHESIS PROTEIN 6/7, PUR6/7"/>
    <property type="match status" value="1"/>
</dbReference>
<organism evidence="7 8">
    <name type="scientific">Corynebacterium choanae</name>
    <dbReference type="NCBI Taxonomy" id="1862358"/>
    <lineage>
        <taxon>Bacteria</taxon>
        <taxon>Bacillati</taxon>
        <taxon>Actinomycetota</taxon>
        <taxon>Actinomycetes</taxon>
        <taxon>Mycobacteriales</taxon>
        <taxon>Corynebacteriaceae</taxon>
        <taxon>Corynebacterium</taxon>
    </lineage>
</organism>
<dbReference type="InterPro" id="IPR016185">
    <property type="entry name" value="PreATP-grasp_dom_sf"/>
</dbReference>
<proteinExistence type="inferred from homology"/>
<dbReference type="PANTHER" id="PTHR11609:SF5">
    <property type="entry name" value="PHOSPHORIBOSYLAMINOIMIDAZOLE CARBOXYLASE"/>
    <property type="match status" value="1"/>
</dbReference>
<feature type="binding site" evidence="4">
    <location>
        <position position="252"/>
    </location>
    <ligand>
        <name>ATP</name>
        <dbReference type="ChEBI" id="CHEBI:30616"/>
    </ligand>
</feature>
<feature type="binding site" evidence="4">
    <location>
        <position position="167"/>
    </location>
    <ligand>
        <name>ATP</name>
        <dbReference type="ChEBI" id="CHEBI:30616"/>
    </ligand>
</feature>
<comment type="function">
    <text evidence="4">Catalyzes the ATP-dependent conversion of 5-aminoimidazole ribonucleotide (AIR) and HCO(3)(-) to N5-carboxyaminoimidazole ribonucleotide (N5-CAIR).</text>
</comment>
<evidence type="ECO:0000313" key="7">
    <source>
        <dbReference type="EMBL" id="AZA12891.1"/>
    </source>
</evidence>
<feature type="binding site" evidence="4">
    <location>
        <begin position="334"/>
        <end position="335"/>
    </location>
    <ligand>
        <name>ATP</name>
        <dbReference type="ChEBI" id="CHEBI:30616"/>
    </ligand>
</feature>
<dbReference type="AlphaFoldDB" id="A0A3G6J471"/>
<dbReference type="GO" id="GO:0046872">
    <property type="term" value="F:metal ion binding"/>
    <property type="evidence" value="ECO:0007669"/>
    <property type="project" value="InterPro"/>
</dbReference>
<dbReference type="InterPro" id="IPR003135">
    <property type="entry name" value="ATP-grasp_carboxylate-amine"/>
</dbReference>
<keyword evidence="3 4" id="KW-0067">ATP-binding</keyword>
<evidence type="ECO:0000256" key="2">
    <source>
        <dbReference type="ARBA" id="ARBA00022755"/>
    </source>
</evidence>
<keyword evidence="8" id="KW-1185">Reference proteome</keyword>
<comment type="catalytic activity">
    <reaction evidence="4 5">
        <text>5-amino-1-(5-phospho-beta-D-ribosyl)imidazole + hydrogencarbonate + ATP = 5-carboxyamino-1-(5-phospho-D-ribosyl)imidazole + ADP + phosphate + 2 H(+)</text>
        <dbReference type="Rhea" id="RHEA:19317"/>
        <dbReference type="ChEBI" id="CHEBI:15378"/>
        <dbReference type="ChEBI" id="CHEBI:17544"/>
        <dbReference type="ChEBI" id="CHEBI:30616"/>
        <dbReference type="ChEBI" id="CHEBI:43474"/>
        <dbReference type="ChEBI" id="CHEBI:58730"/>
        <dbReference type="ChEBI" id="CHEBI:137981"/>
        <dbReference type="ChEBI" id="CHEBI:456216"/>
        <dbReference type="EC" id="6.3.4.18"/>
    </reaction>
</comment>
<dbReference type="GO" id="GO:0034028">
    <property type="term" value="F:5-(carboxyamino)imidazole ribonucleotide synthase activity"/>
    <property type="evidence" value="ECO:0007669"/>
    <property type="project" value="UniProtKB-UniRule"/>
</dbReference>
<evidence type="ECO:0000256" key="5">
    <source>
        <dbReference type="RuleBase" id="RU361200"/>
    </source>
</evidence>
<feature type="binding site" evidence="4">
    <location>
        <begin position="244"/>
        <end position="247"/>
    </location>
    <ligand>
        <name>ATP</name>
        <dbReference type="ChEBI" id="CHEBI:30616"/>
    </ligand>
</feature>
<evidence type="ECO:0000256" key="3">
    <source>
        <dbReference type="ARBA" id="ARBA00022840"/>
    </source>
</evidence>
<accession>A0A3G6J471</accession>
<comment type="similarity">
    <text evidence="4 5">Belongs to the PurK/PurT family.</text>
</comment>
<dbReference type="InterPro" id="IPR011054">
    <property type="entry name" value="Rudment_hybrid_motif"/>
</dbReference>
<dbReference type="EC" id="6.3.4.18" evidence="4 5"/>
<comment type="caution">
    <text evidence="4">Lacks conserved residue(s) required for the propagation of feature annotation.</text>
</comment>
<dbReference type="InterPro" id="IPR013815">
    <property type="entry name" value="ATP_grasp_subdomain_1"/>
</dbReference>
<comment type="function">
    <text evidence="5">Catalyzes the ATP-dependent conversion of 5-aminoimidazole ribonucleotide (AIR) and HCO(3)- to N5-carboxyaminoimidazole ribonucleotide (N5-CAIR).</text>
</comment>
<dbReference type="Pfam" id="PF17769">
    <property type="entry name" value="PurK_C"/>
    <property type="match status" value="1"/>
</dbReference>
<evidence type="ECO:0000259" key="6">
    <source>
        <dbReference type="PROSITE" id="PS50975"/>
    </source>
</evidence>
<dbReference type="Pfam" id="PF02222">
    <property type="entry name" value="ATP-grasp"/>
    <property type="match status" value="1"/>
</dbReference>
<sequence length="462" mass="49432">MLLQPNATPNDELAPARLSKVGAVILGKGWREYSPKWCMTDIVVPVNAAQSAPSATTHRALDVPPGTPIVTILGDGQLARMMQTEAIELGIGVRLLTASRDASAAQVVANPIIGDYRQVDDVLAAAAGSDVVTFDHEHVPVAVMDALIAAGHTIHPSPQALQYAQDKTLMRRKLAELDLPVPAFTIIDDPTQVAPFFNQVAGRLCIKTARGGYDGHGVWFPATVDDATDLVRKLLADGNQVLAEERLTLTRELSVLIARRPSGEMVTWPVIESVQRDGICHSAIAPAPHLAPQLAERAVEIAETIATQLGVTGVMAVELFAFLDHNGAETVSVNELAMRPHNTGHFTQFGSVTSQFEQHLRACLDLPLGSTAKTHETTCMVNVLGADTAPHCSVKDACAAVWQRYPAAKIHLYGKQWRPGRKLGHVIMASDSADPQQLLADATAAAHCIRTGEWNTTTSATG</sequence>
<keyword evidence="2 4" id="KW-0658">Purine biosynthesis</keyword>
<dbReference type="SUPFAM" id="SSF56059">
    <property type="entry name" value="Glutathione synthetase ATP-binding domain-like"/>
    <property type="match status" value="1"/>
</dbReference>
<dbReference type="Pfam" id="PF22660">
    <property type="entry name" value="RS_preATP-grasp-like"/>
    <property type="match status" value="1"/>
</dbReference>
<comment type="pathway">
    <text evidence="4 5">Purine metabolism; IMP biosynthesis via de novo pathway; 5-amino-1-(5-phospho-D-ribosyl)imidazole-4-carboxylate from 5-amino-1-(5-phospho-D-ribosyl)imidazole (N5-CAIR route): step 1/2.</text>
</comment>